<name>A0A1H3BI17_9PROT</name>
<feature type="transmembrane region" description="Helical" evidence="1">
    <location>
        <begin position="189"/>
        <end position="210"/>
    </location>
</feature>
<evidence type="ECO:0000313" key="4">
    <source>
        <dbReference type="Proteomes" id="UP000198640"/>
    </source>
</evidence>
<feature type="transmembrane region" description="Helical" evidence="1">
    <location>
        <begin position="253"/>
        <end position="275"/>
    </location>
</feature>
<evidence type="ECO:0000259" key="2">
    <source>
        <dbReference type="Pfam" id="PF01578"/>
    </source>
</evidence>
<feature type="transmembrane region" description="Helical" evidence="1">
    <location>
        <begin position="73"/>
        <end position="93"/>
    </location>
</feature>
<evidence type="ECO:0000256" key="1">
    <source>
        <dbReference type="SAM" id="Phobius"/>
    </source>
</evidence>
<organism evidence="3 4">
    <name type="scientific">Nitrosomonas halophila</name>
    <dbReference type="NCBI Taxonomy" id="44576"/>
    <lineage>
        <taxon>Bacteria</taxon>
        <taxon>Pseudomonadati</taxon>
        <taxon>Pseudomonadota</taxon>
        <taxon>Betaproteobacteria</taxon>
        <taxon>Nitrosomonadales</taxon>
        <taxon>Nitrosomonadaceae</taxon>
        <taxon>Nitrosomonas</taxon>
    </lineage>
</organism>
<dbReference type="PANTHER" id="PTHR38034:SF1">
    <property type="entry name" value="INNER MEMBRANE PROTEIN YPJD"/>
    <property type="match status" value="1"/>
</dbReference>
<keyword evidence="1" id="KW-0812">Transmembrane</keyword>
<protein>
    <submittedName>
        <fullName evidence="3">ABC-type uncharacterized transport system, permease component</fullName>
    </submittedName>
</protein>
<dbReference type="PANTHER" id="PTHR38034">
    <property type="entry name" value="INNER MEMBRANE PROTEIN YPJD"/>
    <property type="match status" value="1"/>
</dbReference>
<dbReference type="STRING" id="44576.SAMN05421881_100129"/>
<reference evidence="3 4" key="1">
    <citation type="submission" date="2016-10" db="EMBL/GenBank/DDBJ databases">
        <authorList>
            <person name="de Groot N.N."/>
        </authorList>
    </citation>
    <scope>NUCLEOTIDE SEQUENCE [LARGE SCALE GENOMIC DNA]</scope>
    <source>
        <strain evidence="3 4">Nm1</strain>
    </source>
</reference>
<feature type="transmembrane region" description="Helical" evidence="1">
    <location>
        <begin position="222"/>
        <end position="241"/>
    </location>
</feature>
<evidence type="ECO:0000313" key="3">
    <source>
        <dbReference type="EMBL" id="SDX41593.1"/>
    </source>
</evidence>
<dbReference type="GO" id="GO:0017004">
    <property type="term" value="P:cytochrome complex assembly"/>
    <property type="evidence" value="ECO:0007669"/>
    <property type="project" value="InterPro"/>
</dbReference>
<accession>A0A1H3BI17</accession>
<feature type="transmembrane region" description="Helical" evidence="1">
    <location>
        <begin position="105"/>
        <end position="123"/>
    </location>
</feature>
<keyword evidence="4" id="KW-1185">Reference proteome</keyword>
<dbReference type="OrthoDB" id="9780793at2"/>
<feature type="transmembrane region" description="Helical" evidence="1">
    <location>
        <begin position="43"/>
        <end position="61"/>
    </location>
</feature>
<keyword evidence="1" id="KW-0472">Membrane</keyword>
<dbReference type="InterPro" id="IPR052372">
    <property type="entry name" value="YpjD/HemX"/>
</dbReference>
<gene>
    <name evidence="3" type="ORF">SAMN05421881_100129</name>
</gene>
<keyword evidence="1" id="KW-1133">Transmembrane helix</keyword>
<dbReference type="Pfam" id="PF01578">
    <property type="entry name" value="Cytochrom_C_asm"/>
    <property type="match status" value="1"/>
</dbReference>
<dbReference type="Proteomes" id="UP000198640">
    <property type="component" value="Unassembled WGS sequence"/>
</dbReference>
<feature type="domain" description="Cytochrome c assembly protein" evidence="2">
    <location>
        <begin position="58"/>
        <end position="278"/>
    </location>
</feature>
<dbReference type="GO" id="GO:0020037">
    <property type="term" value="F:heme binding"/>
    <property type="evidence" value="ECO:0007669"/>
    <property type="project" value="InterPro"/>
</dbReference>
<dbReference type="AlphaFoldDB" id="A0A1H3BI17"/>
<sequence>MSSILTYLSASLLYGFAGWYFWRTTQRHGFAMHDNEASETSGMALRHTIMLAPLAFHGLILHQSMFENEALSFGVGNAVSSIVWLTALIYWISGFLSSLQGLQNLIAPISLTAAIAVLAPLVFPSVHPLAHTEMPVFKAHLLAAMLAYSLFTIAALHALLMTILERRLHHSAVSSLLTRLPPLLTMEKMLFRLVWTGFILLSLTLFSGVVFSQELFGQSVPFTHKTLFGFISWGIFAALLVGRHLYGWRGRIAIRWMLTGFVVLLLAYIGSKFVLEIILDR</sequence>
<feature type="transmembrane region" description="Helical" evidence="1">
    <location>
        <begin position="6"/>
        <end position="22"/>
    </location>
</feature>
<dbReference type="RefSeq" id="WP_090410874.1">
    <property type="nucleotide sequence ID" value="NZ_FNOY01000001.1"/>
</dbReference>
<dbReference type="InterPro" id="IPR002541">
    <property type="entry name" value="Cyt_c_assembly"/>
</dbReference>
<dbReference type="EMBL" id="FNOY01000001">
    <property type="protein sequence ID" value="SDX41593.1"/>
    <property type="molecule type" value="Genomic_DNA"/>
</dbReference>
<proteinExistence type="predicted"/>
<feature type="transmembrane region" description="Helical" evidence="1">
    <location>
        <begin position="143"/>
        <end position="164"/>
    </location>
</feature>